<name>A0AAJ5Z9P3_AERCA</name>
<accession>A0AAJ5Z9P3</accession>
<dbReference type="RefSeq" id="WP_277856984.1">
    <property type="nucleotide sequence ID" value="NZ_CP120942.1"/>
</dbReference>
<sequence length="73" mass="8552">MNIERLKKYAKSELDVLSETYSEKEALAYIHRFKGQIDMLLFSQVISPKEAEELYDELQIARTKADKNINSKK</sequence>
<dbReference type="AlphaFoldDB" id="A0AAJ5Z9P3"/>
<evidence type="ECO:0000313" key="2">
    <source>
        <dbReference type="Proteomes" id="UP001218423"/>
    </source>
</evidence>
<protein>
    <submittedName>
        <fullName evidence="1">Uncharacterized protein</fullName>
    </submittedName>
</protein>
<dbReference type="EMBL" id="CP120942">
    <property type="protein sequence ID" value="WFF99672.1"/>
    <property type="molecule type" value="Genomic_DNA"/>
</dbReference>
<gene>
    <name evidence="1" type="ORF">P5S46_08880</name>
</gene>
<proteinExistence type="predicted"/>
<dbReference type="Proteomes" id="UP001218423">
    <property type="component" value="Chromosome"/>
</dbReference>
<reference evidence="1" key="1">
    <citation type="submission" date="2023-03" db="EMBL/GenBank/DDBJ databases">
        <title>Aeromonas caviae strain AC1520.</title>
        <authorList>
            <person name="Xie T."/>
            <person name="Zhang Q."/>
            <person name="Deng J."/>
            <person name="Li X."/>
        </authorList>
    </citation>
    <scope>NUCLEOTIDE SEQUENCE</scope>
    <source>
        <strain evidence="1">AC1520</strain>
    </source>
</reference>
<organism evidence="1 2">
    <name type="scientific">Aeromonas caviae</name>
    <name type="common">Aeromonas punctata</name>
    <dbReference type="NCBI Taxonomy" id="648"/>
    <lineage>
        <taxon>Bacteria</taxon>
        <taxon>Pseudomonadati</taxon>
        <taxon>Pseudomonadota</taxon>
        <taxon>Gammaproteobacteria</taxon>
        <taxon>Aeromonadales</taxon>
        <taxon>Aeromonadaceae</taxon>
        <taxon>Aeromonas</taxon>
    </lineage>
</organism>
<evidence type="ECO:0000313" key="1">
    <source>
        <dbReference type="EMBL" id="WFF99672.1"/>
    </source>
</evidence>